<feature type="compositionally biased region" description="Low complexity" evidence="14">
    <location>
        <begin position="221"/>
        <end position="242"/>
    </location>
</feature>
<keyword evidence="3" id="KW-0540">Nuclease</keyword>
<evidence type="ECO:0000256" key="6">
    <source>
        <dbReference type="ARBA" id="ARBA00022763"/>
    </source>
</evidence>
<keyword evidence="6" id="KW-0227">DNA damage</keyword>
<gene>
    <name evidence="15" type="ORF">MNOR_LOCUS5411</name>
</gene>
<evidence type="ECO:0000256" key="9">
    <source>
        <dbReference type="ARBA" id="ARBA00023172"/>
    </source>
</evidence>
<evidence type="ECO:0000256" key="5">
    <source>
        <dbReference type="ARBA" id="ARBA00022759"/>
    </source>
</evidence>
<dbReference type="PANTHER" id="PTHR21077">
    <property type="entry name" value="EME1 PROTEIN"/>
    <property type="match status" value="1"/>
</dbReference>
<feature type="compositionally biased region" description="Polar residues" evidence="14">
    <location>
        <begin position="154"/>
        <end position="164"/>
    </location>
</feature>
<dbReference type="GO" id="GO:0031573">
    <property type="term" value="P:mitotic intra-S DNA damage checkpoint signaling"/>
    <property type="evidence" value="ECO:0007669"/>
    <property type="project" value="TreeGrafter"/>
</dbReference>
<dbReference type="GO" id="GO:0005634">
    <property type="term" value="C:nucleus"/>
    <property type="evidence" value="ECO:0007669"/>
    <property type="project" value="UniProtKB-SubCell"/>
</dbReference>
<feature type="region of interest" description="Disordered" evidence="14">
    <location>
        <begin position="114"/>
        <end position="135"/>
    </location>
</feature>
<dbReference type="GO" id="GO:0000712">
    <property type="term" value="P:resolution of meiotic recombination intermediates"/>
    <property type="evidence" value="ECO:0007669"/>
    <property type="project" value="TreeGrafter"/>
</dbReference>
<keyword evidence="12" id="KW-0469">Meiosis</keyword>
<evidence type="ECO:0000313" key="16">
    <source>
        <dbReference type="Proteomes" id="UP001497623"/>
    </source>
</evidence>
<sequence length="500" mass="56342">VLCLCEGLWSIIFNHRFKNGQDSAVKALQNGKVTIVHWYSYHMTTRPICGGSTKSLHLHLHCGILYDEPSKSYDTHERTISKKPPMRIMVANFDKAGDSLPDLHTRLKPNVQSALFSQQSASTSRNSPLKASTSCYSPLKASTSRYSPLKALTSHESPSKAHTLSSDDEENPVCQRNQTFDDVPMQEDEISIIEDYTQTNTSRGPLNVILDDAPDIEYCGSPTVSSKSSSQISSGVGSSGWSTFDTQSIGSSNSFRNREMEKENFGVKRSINCLDDDDDYLSGLNAASVNFESNPVLFNPKESEITKNMLLLAKKTTNKKLRTEEIREEKAEKKRQREALKQHREAEKARLKAQKEVEKAASRAFKPGECMKYMIINIDRRLLESVSGSQIISQLQTAELRYRVVDQPVQRWIILRRTSSSIYFEQTKQARDMILSMVSSYEHILETPFFGLGRDPGGFTSCYKDCLHIQIRRISLTQDYINDNLDGQGPQNNKKINGLG</sequence>
<comment type="cofactor">
    <cofactor evidence="1">
        <name>Mg(2+)</name>
        <dbReference type="ChEBI" id="CHEBI:18420"/>
    </cofactor>
</comment>
<dbReference type="InterPro" id="IPR043086">
    <property type="entry name" value="EME1_nucdom_sub1"/>
</dbReference>
<evidence type="ECO:0000256" key="8">
    <source>
        <dbReference type="ARBA" id="ARBA00022842"/>
    </source>
</evidence>
<keyword evidence="8" id="KW-0460">Magnesium</keyword>
<evidence type="ECO:0000256" key="4">
    <source>
        <dbReference type="ARBA" id="ARBA00022723"/>
    </source>
</evidence>
<dbReference type="EMBL" id="CAXKWB010002085">
    <property type="protein sequence ID" value="CAL4066164.1"/>
    <property type="molecule type" value="Genomic_DNA"/>
</dbReference>
<dbReference type="GO" id="GO:0048476">
    <property type="term" value="C:Holliday junction resolvase complex"/>
    <property type="evidence" value="ECO:0007669"/>
    <property type="project" value="InterPro"/>
</dbReference>
<dbReference type="AlphaFoldDB" id="A0AAV2PZ71"/>
<dbReference type="Gene3D" id="3.40.1620.30">
    <property type="entry name" value="ERCC4, Mus81-Eme1 complex, nuclease domain, subdomain 1"/>
    <property type="match status" value="1"/>
</dbReference>
<keyword evidence="7" id="KW-0378">Hydrolase</keyword>
<dbReference type="GO" id="GO:0031297">
    <property type="term" value="P:replication fork processing"/>
    <property type="evidence" value="ECO:0007669"/>
    <property type="project" value="TreeGrafter"/>
</dbReference>
<evidence type="ECO:0000256" key="14">
    <source>
        <dbReference type="SAM" id="MobiDB-lite"/>
    </source>
</evidence>
<organism evidence="15 16">
    <name type="scientific">Meganyctiphanes norvegica</name>
    <name type="common">Northern krill</name>
    <name type="synonym">Thysanopoda norvegica</name>
    <dbReference type="NCBI Taxonomy" id="48144"/>
    <lineage>
        <taxon>Eukaryota</taxon>
        <taxon>Metazoa</taxon>
        <taxon>Ecdysozoa</taxon>
        <taxon>Arthropoda</taxon>
        <taxon>Crustacea</taxon>
        <taxon>Multicrustacea</taxon>
        <taxon>Malacostraca</taxon>
        <taxon>Eumalacostraca</taxon>
        <taxon>Eucarida</taxon>
        <taxon>Euphausiacea</taxon>
        <taxon>Euphausiidae</taxon>
        <taxon>Meganyctiphanes</taxon>
    </lineage>
</organism>
<dbReference type="GO" id="GO:0046872">
    <property type="term" value="F:metal ion binding"/>
    <property type="evidence" value="ECO:0007669"/>
    <property type="project" value="UniProtKB-KW"/>
</dbReference>
<dbReference type="InterPro" id="IPR033310">
    <property type="entry name" value="Mms4/EME1/EME2"/>
</dbReference>
<feature type="compositionally biased region" description="Polar residues" evidence="14">
    <location>
        <begin position="243"/>
        <end position="255"/>
    </location>
</feature>
<dbReference type="Proteomes" id="UP001497623">
    <property type="component" value="Unassembled WGS sequence"/>
</dbReference>
<feature type="region of interest" description="Disordered" evidence="14">
    <location>
        <begin position="221"/>
        <end position="257"/>
    </location>
</feature>
<evidence type="ECO:0000256" key="10">
    <source>
        <dbReference type="ARBA" id="ARBA00023204"/>
    </source>
</evidence>
<keyword evidence="13" id="KW-0175">Coiled coil</keyword>
<protein>
    <submittedName>
        <fullName evidence="15">Uncharacterized protein</fullName>
    </submittedName>
</protein>
<evidence type="ECO:0000313" key="15">
    <source>
        <dbReference type="EMBL" id="CAL4066164.1"/>
    </source>
</evidence>
<dbReference type="GO" id="GO:0008821">
    <property type="term" value="F:crossover junction DNA endonuclease activity"/>
    <property type="evidence" value="ECO:0007669"/>
    <property type="project" value="TreeGrafter"/>
</dbReference>
<keyword evidence="9" id="KW-0233">DNA recombination</keyword>
<feature type="region of interest" description="Disordered" evidence="14">
    <location>
        <begin position="151"/>
        <end position="175"/>
    </location>
</feature>
<keyword evidence="16" id="KW-1185">Reference proteome</keyword>
<evidence type="ECO:0000256" key="12">
    <source>
        <dbReference type="ARBA" id="ARBA00023254"/>
    </source>
</evidence>
<dbReference type="GO" id="GO:0006302">
    <property type="term" value="P:double-strand break repair"/>
    <property type="evidence" value="ECO:0007669"/>
    <property type="project" value="TreeGrafter"/>
</dbReference>
<feature type="non-terminal residue" evidence="15">
    <location>
        <position position="1"/>
    </location>
</feature>
<keyword evidence="10" id="KW-0234">DNA repair</keyword>
<evidence type="ECO:0000256" key="1">
    <source>
        <dbReference type="ARBA" id="ARBA00001946"/>
    </source>
</evidence>
<comment type="subcellular location">
    <subcellularLocation>
        <location evidence="2">Nucleus</location>
    </subcellularLocation>
</comment>
<keyword evidence="4" id="KW-0479">Metal-binding</keyword>
<comment type="caution">
    <text evidence="15">The sequence shown here is derived from an EMBL/GenBank/DDBJ whole genome shotgun (WGS) entry which is preliminary data.</text>
</comment>
<reference evidence="15 16" key="1">
    <citation type="submission" date="2024-05" db="EMBL/GenBank/DDBJ databases">
        <authorList>
            <person name="Wallberg A."/>
        </authorList>
    </citation>
    <scope>NUCLEOTIDE SEQUENCE [LARGE SCALE GENOMIC DNA]</scope>
</reference>
<evidence type="ECO:0000256" key="13">
    <source>
        <dbReference type="SAM" id="Coils"/>
    </source>
</evidence>
<evidence type="ECO:0000256" key="11">
    <source>
        <dbReference type="ARBA" id="ARBA00023242"/>
    </source>
</evidence>
<evidence type="ECO:0000256" key="3">
    <source>
        <dbReference type="ARBA" id="ARBA00022722"/>
    </source>
</evidence>
<evidence type="ECO:0000256" key="2">
    <source>
        <dbReference type="ARBA" id="ARBA00004123"/>
    </source>
</evidence>
<feature type="non-terminal residue" evidence="15">
    <location>
        <position position="500"/>
    </location>
</feature>
<keyword evidence="5" id="KW-0255">Endonuclease</keyword>
<dbReference type="PANTHER" id="PTHR21077:SF5">
    <property type="entry name" value="CROSSOVER JUNCTION ENDONUCLEASE MMS4"/>
    <property type="match status" value="1"/>
</dbReference>
<accession>A0AAV2PZ71</accession>
<keyword evidence="11" id="KW-0539">Nucleus</keyword>
<name>A0AAV2PZ71_MEGNR</name>
<evidence type="ECO:0000256" key="7">
    <source>
        <dbReference type="ARBA" id="ARBA00022801"/>
    </source>
</evidence>
<feature type="coiled-coil region" evidence="13">
    <location>
        <begin position="314"/>
        <end position="363"/>
    </location>
</feature>
<proteinExistence type="predicted"/>